<evidence type="ECO:0000259" key="1">
    <source>
        <dbReference type="PROSITE" id="PS51747"/>
    </source>
</evidence>
<organism evidence="2 3">
    <name type="scientific">Filobasidium floriforme</name>
    <dbReference type="NCBI Taxonomy" id="5210"/>
    <lineage>
        <taxon>Eukaryota</taxon>
        <taxon>Fungi</taxon>
        <taxon>Dikarya</taxon>
        <taxon>Basidiomycota</taxon>
        <taxon>Agaricomycotina</taxon>
        <taxon>Tremellomycetes</taxon>
        <taxon>Filobasidiales</taxon>
        <taxon>Filobasidiaceae</taxon>
        <taxon>Filobasidium</taxon>
    </lineage>
</organism>
<sequence>MFHLTLMREALSYSYLCEVSPTAFSVGAVIFLPRSASVPLFDLLSGVFAPVDREGLILSNGYSRQIPGNTHAEANAINNLVAYLKNLPEDTNSAIKKTTGIAVDASSEDTARSILSKAWIYTTLEPCSKRTSGLRDCTAEVIHWGLKRVYMGVREPPDYVQCEGVRLLREAGVEVISVQGMEEECLAAARRGL</sequence>
<reference evidence="2" key="1">
    <citation type="submission" date="2020-04" db="EMBL/GenBank/DDBJ databases">
        <title>Analysis of mating type loci in Filobasidium floriforme.</title>
        <authorList>
            <person name="Nowrousian M."/>
        </authorList>
    </citation>
    <scope>NUCLEOTIDE SEQUENCE</scope>
    <source>
        <strain evidence="2">CBS 6242</strain>
    </source>
</reference>
<dbReference type="PROSITE" id="PS51747">
    <property type="entry name" value="CYT_DCMP_DEAMINASES_2"/>
    <property type="match status" value="1"/>
</dbReference>
<gene>
    <name evidence="2" type="ORF">FFLO_06141</name>
</gene>
<dbReference type="AlphaFoldDB" id="A0A8K0NQR1"/>
<dbReference type="SUPFAM" id="SSF53927">
    <property type="entry name" value="Cytidine deaminase-like"/>
    <property type="match status" value="1"/>
</dbReference>
<feature type="domain" description="CMP/dCMP-type deaminase" evidence="1">
    <location>
        <begin position="1"/>
        <end position="175"/>
    </location>
</feature>
<comment type="caution">
    <text evidence="2">The sequence shown here is derived from an EMBL/GenBank/DDBJ whole genome shotgun (WGS) entry which is preliminary data.</text>
</comment>
<keyword evidence="3" id="KW-1185">Reference proteome</keyword>
<proteinExistence type="predicted"/>
<dbReference type="OrthoDB" id="252265at2759"/>
<dbReference type="GO" id="GO:0006139">
    <property type="term" value="P:nucleobase-containing compound metabolic process"/>
    <property type="evidence" value="ECO:0007669"/>
    <property type="project" value="UniProtKB-ARBA"/>
</dbReference>
<dbReference type="Pfam" id="PF18785">
    <property type="entry name" value="Inv-AAD"/>
    <property type="match status" value="1"/>
</dbReference>
<dbReference type="InterPro" id="IPR002125">
    <property type="entry name" value="CMP_dCMP_dom"/>
</dbReference>
<dbReference type="Proteomes" id="UP000812966">
    <property type="component" value="Unassembled WGS sequence"/>
</dbReference>
<dbReference type="GO" id="GO:0003824">
    <property type="term" value="F:catalytic activity"/>
    <property type="evidence" value="ECO:0007669"/>
    <property type="project" value="InterPro"/>
</dbReference>
<accession>A0A8K0NQR1</accession>
<dbReference type="InterPro" id="IPR016193">
    <property type="entry name" value="Cytidine_deaminase-like"/>
</dbReference>
<evidence type="ECO:0000313" key="3">
    <source>
        <dbReference type="Proteomes" id="UP000812966"/>
    </source>
</evidence>
<protein>
    <recommendedName>
        <fullName evidence="1">CMP/dCMP-type deaminase domain-containing protein</fullName>
    </recommendedName>
</protein>
<evidence type="ECO:0000313" key="2">
    <source>
        <dbReference type="EMBL" id="KAG7528460.1"/>
    </source>
</evidence>
<dbReference type="EMBL" id="JABELV010000182">
    <property type="protein sequence ID" value="KAG7528460.1"/>
    <property type="molecule type" value="Genomic_DNA"/>
</dbReference>
<dbReference type="Gene3D" id="3.40.140.10">
    <property type="entry name" value="Cytidine Deaminase, domain 2"/>
    <property type="match status" value="1"/>
</dbReference>
<name>A0A8K0NQR1_9TREE</name>